<evidence type="ECO:0000313" key="1">
    <source>
        <dbReference type="EMBL" id="VDP07702.1"/>
    </source>
</evidence>
<accession>A0A183MC95</accession>
<reference evidence="1 2" key="1">
    <citation type="submission" date="2018-11" db="EMBL/GenBank/DDBJ databases">
        <authorList>
            <consortium name="Pathogen Informatics"/>
        </authorList>
    </citation>
    <scope>NUCLEOTIDE SEQUENCE [LARGE SCALE GENOMIC DNA]</scope>
    <source>
        <strain evidence="1 2">Zambia</strain>
    </source>
</reference>
<dbReference type="Proteomes" id="UP000277204">
    <property type="component" value="Unassembled WGS sequence"/>
</dbReference>
<protein>
    <submittedName>
        <fullName evidence="1">Uncharacterized protein</fullName>
    </submittedName>
</protein>
<organism evidence="1 2">
    <name type="scientific">Schistosoma margrebowiei</name>
    <dbReference type="NCBI Taxonomy" id="48269"/>
    <lineage>
        <taxon>Eukaryota</taxon>
        <taxon>Metazoa</taxon>
        <taxon>Spiralia</taxon>
        <taxon>Lophotrochozoa</taxon>
        <taxon>Platyhelminthes</taxon>
        <taxon>Trematoda</taxon>
        <taxon>Digenea</taxon>
        <taxon>Strigeidida</taxon>
        <taxon>Schistosomatoidea</taxon>
        <taxon>Schistosomatidae</taxon>
        <taxon>Schistosoma</taxon>
    </lineage>
</organism>
<gene>
    <name evidence="1" type="ORF">SMRZ_LOCUS13670</name>
</gene>
<name>A0A183MC95_9TREM</name>
<evidence type="ECO:0000313" key="2">
    <source>
        <dbReference type="Proteomes" id="UP000277204"/>
    </source>
</evidence>
<dbReference type="EMBL" id="UZAI01010767">
    <property type="protein sequence ID" value="VDP07702.1"/>
    <property type="molecule type" value="Genomic_DNA"/>
</dbReference>
<dbReference type="AlphaFoldDB" id="A0A183MC95"/>
<sequence length="49" mass="5661">MNRLTVNRSKESSFHNYGQFTICVWAMILPGCPDRSRVFLRGPHPEPLT</sequence>
<keyword evidence="2" id="KW-1185">Reference proteome</keyword>
<proteinExistence type="predicted"/>